<keyword evidence="6 8" id="KW-0143">Chaperone</keyword>
<evidence type="ECO:0000256" key="5">
    <source>
        <dbReference type="ARBA" id="ARBA00022764"/>
    </source>
</evidence>
<dbReference type="InterPro" id="IPR036316">
    <property type="entry name" value="Pili_assmbl_chap_C_dom_sf"/>
</dbReference>
<dbReference type="SUPFAM" id="SSF49584">
    <property type="entry name" value="Periplasmic chaperone C-domain"/>
    <property type="match status" value="1"/>
</dbReference>
<organism evidence="12 13">
    <name type="scientific">Variovorax ureilyticus</name>
    <dbReference type="NCBI Taxonomy" id="1836198"/>
    <lineage>
        <taxon>Bacteria</taxon>
        <taxon>Pseudomonadati</taxon>
        <taxon>Pseudomonadota</taxon>
        <taxon>Betaproteobacteria</taxon>
        <taxon>Burkholderiales</taxon>
        <taxon>Comamonadaceae</taxon>
        <taxon>Variovorax</taxon>
    </lineage>
</organism>
<dbReference type="RefSeq" id="WP_340357716.1">
    <property type="nucleotide sequence ID" value="NZ_JBBKZU010000006.1"/>
</dbReference>
<evidence type="ECO:0000256" key="2">
    <source>
        <dbReference type="ARBA" id="ARBA00007399"/>
    </source>
</evidence>
<evidence type="ECO:0000256" key="4">
    <source>
        <dbReference type="ARBA" id="ARBA00022729"/>
    </source>
</evidence>
<accession>A0ABU8VFX7</accession>
<comment type="similarity">
    <text evidence="2 8">Belongs to the periplasmic pilus chaperone family.</text>
</comment>
<name>A0ABU8VFX7_9BURK</name>
<evidence type="ECO:0000256" key="8">
    <source>
        <dbReference type="RuleBase" id="RU003918"/>
    </source>
</evidence>
<dbReference type="Proteomes" id="UP001365846">
    <property type="component" value="Unassembled WGS sequence"/>
</dbReference>
<feature type="signal peptide" evidence="9">
    <location>
        <begin position="1"/>
        <end position="23"/>
    </location>
</feature>
<dbReference type="PROSITE" id="PS00635">
    <property type="entry name" value="PILI_CHAPERONE"/>
    <property type="match status" value="1"/>
</dbReference>
<feature type="domain" description="Pili assembly chaperone N-terminal" evidence="10">
    <location>
        <begin position="24"/>
        <end position="149"/>
    </location>
</feature>
<comment type="caution">
    <text evidence="12">The sequence shown here is derived from an EMBL/GenBank/DDBJ whole genome shotgun (WGS) entry which is preliminary data.</text>
</comment>
<dbReference type="PANTHER" id="PTHR30251">
    <property type="entry name" value="PILUS ASSEMBLY CHAPERONE"/>
    <property type="match status" value="1"/>
</dbReference>
<dbReference type="SUPFAM" id="SSF49354">
    <property type="entry name" value="PapD-like"/>
    <property type="match status" value="1"/>
</dbReference>
<dbReference type="EMBL" id="JBBKZU010000006">
    <property type="protein sequence ID" value="MEJ8812455.1"/>
    <property type="molecule type" value="Genomic_DNA"/>
</dbReference>
<dbReference type="PRINTS" id="PR00969">
    <property type="entry name" value="CHAPERONPILI"/>
</dbReference>
<evidence type="ECO:0000256" key="7">
    <source>
        <dbReference type="ARBA" id="ARBA00023319"/>
    </source>
</evidence>
<dbReference type="PROSITE" id="PS51257">
    <property type="entry name" value="PROKAR_LIPOPROTEIN"/>
    <property type="match status" value="1"/>
</dbReference>
<comment type="subcellular location">
    <subcellularLocation>
        <location evidence="1 8">Periplasm</location>
    </subcellularLocation>
</comment>
<evidence type="ECO:0000256" key="1">
    <source>
        <dbReference type="ARBA" id="ARBA00004418"/>
    </source>
</evidence>
<evidence type="ECO:0000313" key="12">
    <source>
        <dbReference type="EMBL" id="MEJ8812455.1"/>
    </source>
</evidence>
<sequence length="245" mass="26471">MKVIARFVSLALLAAGCLSAAHAGLQVMGTRVVYRGADRDVSVRVNNTGNSPRLLQAWVDSGNERDRAETSTAPFLVTPPVSRVEPGKGQALRLRFTGSSPLPQDRESVFWLNVVEIPPRPEADDGEGTHFLQFAVRTRIKIFYRPAALKGDAVAAADQLAWRLVKQDGKSALECVNDTDYNVSFADVRLKGAPDKPNDATGGGMCPAKERASFALEGGADSGRLTFRSIDDYGAFREGEAAYSR</sequence>
<gene>
    <name evidence="12" type="ORF">WKW77_15325</name>
</gene>
<protein>
    <submittedName>
        <fullName evidence="12">Fimbria/pilus periplasmic chaperone</fullName>
    </submittedName>
</protein>
<dbReference type="InterPro" id="IPR016147">
    <property type="entry name" value="Pili_assmbl_chaperone_N"/>
</dbReference>
<dbReference type="PANTHER" id="PTHR30251:SF2">
    <property type="entry name" value="FIMBRIAL CHAPERONE YADV-RELATED"/>
    <property type="match status" value="1"/>
</dbReference>
<dbReference type="Gene3D" id="2.60.40.10">
    <property type="entry name" value="Immunoglobulins"/>
    <property type="match status" value="2"/>
</dbReference>
<dbReference type="InterPro" id="IPR001829">
    <property type="entry name" value="Pili_assmbl_chaperone_bac"/>
</dbReference>
<evidence type="ECO:0000259" key="10">
    <source>
        <dbReference type="Pfam" id="PF00345"/>
    </source>
</evidence>
<evidence type="ECO:0000313" key="13">
    <source>
        <dbReference type="Proteomes" id="UP001365846"/>
    </source>
</evidence>
<evidence type="ECO:0000256" key="6">
    <source>
        <dbReference type="ARBA" id="ARBA00023186"/>
    </source>
</evidence>
<keyword evidence="7" id="KW-0393">Immunoglobulin domain</keyword>
<keyword evidence="5" id="KW-0574">Periplasm</keyword>
<keyword evidence="3" id="KW-1029">Fimbrium biogenesis</keyword>
<evidence type="ECO:0000256" key="9">
    <source>
        <dbReference type="SAM" id="SignalP"/>
    </source>
</evidence>
<keyword evidence="13" id="KW-1185">Reference proteome</keyword>
<dbReference type="Pfam" id="PF02753">
    <property type="entry name" value="PapD_C"/>
    <property type="match status" value="1"/>
</dbReference>
<dbReference type="InterPro" id="IPR013783">
    <property type="entry name" value="Ig-like_fold"/>
</dbReference>
<dbReference type="InterPro" id="IPR018046">
    <property type="entry name" value="Pili_assmbl_chaperone_CS"/>
</dbReference>
<dbReference type="InterPro" id="IPR050643">
    <property type="entry name" value="Periplasmic_pilus_chap"/>
</dbReference>
<reference evidence="12 13" key="1">
    <citation type="submission" date="2024-03" db="EMBL/GenBank/DDBJ databases">
        <title>Novel species of the genus Variovorax.</title>
        <authorList>
            <person name="Liu Q."/>
            <person name="Xin Y.-H."/>
        </authorList>
    </citation>
    <scope>NUCLEOTIDE SEQUENCE [LARGE SCALE GENOMIC DNA]</scope>
    <source>
        <strain evidence="12 13">KACC 18899</strain>
    </source>
</reference>
<keyword evidence="4 9" id="KW-0732">Signal</keyword>
<dbReference type="Pfam" id="PF00345">
    <property type="entry name" value="PapD_N"/>
    <property type="match status" value="1"/>
</dbReference>
<dbReference type="InterPro" id="IPR008962">
    <property type="entry name" value="PapD-like_sf"/>
</dbReference>
<feature type="domain" description="Pili assembly chaperone C-terminal" evidence="11">
    <location>
        <begin position="177"/>
        <end position="235"/>
    </location>
</feature>
<dbReference type="InterPro" id="IPR016148">
    <property type="entry name" value="Pili_assmbl_chaperone_C"/>
</dbReference>
<evidence type="ECO:0000256" key="3">
    <source>
        <dbReference type="ARBA" id="ARBA00022558"/>
    </source>
</evidence>
<evidence type="ECO:0000259" key="11">
    <source>
        <dbReference type="Pfam" id="PF02753"/>
    </source>
</evidence>
<feature type="chain" id="PRO_5045413121" evidence="9">
    <location>
        <begin position="24"/>
        <end position="245"/>
    </location>
</feature>
<proteinExistence type="inferred from homology"/>